<gene>
    <name evidence="1" type="ORF">EVAR_64351_1</name>
</gene>
<protein>
    <submittedName>
        <fullName evidence="1">Uncharacterized protein</fullName>
    </submittedName>
</protein>
<dbReference type="Proteomes" id="UP000299102">
    <property type="component" value="Unassembled WGS sequence"/>
</dbReference>
<evidence type="ECO:0000313" key="1">
    <source>
        <dbReference type="EMBL" id="GBP88931.1"/>
    </source>
</evidence>
<organism evidence="1 2">
    <name type="scientific">Eumeta variegata</name>
    <name type="common">Bagworm moth</name>
    <name type="synonym">Eumeta japonica</name>
    <dbReference type="NCBI Taxonomy" id="151549"/>
    <lineage>
        <taxon>Eukaryota</taxon>
        <taxon>Metazoa</taxon>
        <taxon>Ecdysozoa</taxon>
        <taxon>Arthropoda</taxon>
        <taxon>Hexapoda</taxon>
        <taxon>Insecta</taxon>
        <taxon>Pterygota</taxon>
        <taxon>Neoptera</taxon>
        <taxon>Endopterygota</taxon>
        <taxon>Lepidoptera</taxon>
        <taxon>Glossata</taxon>
        <taxon>Ditrysia</taxon>
        <taxon>Tineoidea</taxon>
        <taxon>Psychidae</taxon>
        <taxon>Oiketicinae</taxon>
        <taxon>Eumeta</taxon>
    </lineage>
</organism>
<dbReference type="EMBL" id="BGZK01001966">
    <property type="protein sequence ID" value="GBP88931.1"/>
    <property type="molecule type" value="Genomic_DNA"/>
</dbReference>
<sequence length="79" mass="9031">MTYVTSHYAPKFDIRADNTTVIKRLTTLLHPEDGTPHLSALYQCDGREYPGRARCTLNFERLDQSHELTESSLSFDADL</sequence>
<keyword evidence="2" id="KW-1185">Reference proteome</keyword>
<name>A0A4C1ZJ96_EUMVA</name>
<comment type="caution">
    <text evidence="1">The sequence shown here is derived from an EMBL/GenBank/DDBJ whole genome shotgun (WGS) entry which is preliminary data.</text>
</comment>
<proteinExistence type="predicted"/>
<accession>A0A4C1ZJ96</accession>
<dbReference type="AlphaFoldDB" id="A0A4C1ZJ96"/>
<reference evidence="1 2" key="1">
    <citation type="journal article" date="2019" name="Commun. Biol.">
        <title>The bagworm genome reveals a unique fibroin gene that provides high tensile strength.</title>
        <authorList>
            <person name="Kono N."/>
            <person name="Nakamura H."/>
            <person name="Ohtoshi R."/>
            <person name="Tomita M."/>
            <person name="Numata K."/>
            <person name="Arakawa K."/>
        </authorList>
    </citation>
    <scope>NUCLEOTIDE SEQUENCE [LARGE SCALE GENOMIC DNA]</scope>
</reference>
<evidence type="ECO:0000313" key="2">
    <source>
        <dbReference type="Proteomes" id="UP000299102"/>
    </source>
</evidence>